<comment type="subcellular location">
    <subcellularLocation>
        <location evidence="4">Cell membrane</location>
        <topology evidence="4">Lipid-anchor</topology>
    </subcellularLocation>
</comment>
<comment type="caution">
    <text evidence="9">The sequence shown here is derived from an EMBL/GenBank/DDBJ whole genome shotgun (WGS) entry which is preliminary data.</text>
</comment>
<keyword evidence="10" id="KW-1185">Reference proteome</keyword>
<feature type="domain" description="SPOR" evidence="8">
    <location>
        <begin position="197"/>
        <end position="273"/>
    </location>
</feature>
<dbReference type="Pfam" id="PF05036">
    <property type="entry name" value="SPOR"/>
    <property type="match status" value="1"/>
</dbReference>
<organism evidence="9 10">
    <name type="scientific">Shewanella mangrovi</name>
    <dbReference type="NCBI Taxonomy" id="1515746"/>
    <lineage>
        <taxon>Bacteria</taxon>
        <taxon>Pseudomonadati</taxon>
        <taxon>Pseudomonadota</taxon>
        <taxon>Gammaproteobacteria</taxon>
        <taxon>Alteromonadales</taxon>
        <taxon>Shewanellaceae</taxon>
        <taxon>Shewanella</taxon>
    </lineage>
</organism>
<feature type="compositionally biased region" description="Polar residues" evidence="6">
    <location>
        <begin position="26"/>
        <end position="36"/>
    </location>
</feature>
<dbReference type="InterPro" id="IPR012997">
    <property type="entry name" value="RplA"/>
</dbReference>
<evidence type="ECO:0000313" key="10">
    <source>
        <dbReference type="Proteomes" id="UP000029264"/>
    </source>
</evidence>
<evidence type="ECO:0000256" key="1">
    <source>
        <dbReference type="ARBA" id="ARBA00022729"/>
    </source>
</evidence>
<dbReference type="EMBL" id="JPEO01000018">
    <property type="protein sequence ID" value="KFZ36438.1"/>
    <property type="molecule type" value="Genomic_DNA"/>
</dbReference>
<accession>A0A094LMU4</accession>
<evidence type="ECO:0000256" key="2">
    <source>
        <dbReference type="ARBA" id="ARBA00023239"/>
    </source>
</evidence>
<evidence type="ECO:0000256" key="5">
    <source>
        <dbReference type="RuleBase" id="RU003495"/>
    </source>
</evidence>
<evidence type="ECO:0000256" key="6">
    <source>
        <dbReference type="SAM" id="MobiDB-lite"/>
    </source>
</evidence>
<comment type="similarity">
    <text evidence="4 5">Belongs to the RlpA family.</text>
</comment>
<keyword evidence="4 9" id="KW-0449">Lipoprotein</keyword>
<dbReference type="SUPFAM" id="SSF110997">
    <property type="entry name" value="Sporulation related repeat"/>
    <property type="match status" value="1"/>
</dbReference>
<keyword evidence="2 4" id="KW-0456">Lyase</keyword>
<evidence type="ECO:0000313" key="9">
    <source>
        <dbReference type="EMBL" id="KFZ36438.1"/>
    </source>
</evidence>
<keyword evidence="4" id="KW-0564">Palmitate</keyword>
<protein>
    <recommendedName>
        <fullName evidence="4">Endolytic peptidoglycan transglycosylase RlpA</fullName>
        <ecNumber evidence="4">4.2.2.-</ecNumber>
    </recommendedName>
</protein>
<dbReference type="GO" id="GO:0009279">
    <property type="term" value="C:cell outer membrane"/>
    <property type="evidence" value="ECO:0007669"/>
    <property type="project" value="TreeGrafter"/>
</dbReference>
<evidence type="ECO:0000259" key="8">
    <source>
        <dbReference type="PROSITE" id="PS51724"/>
    </source>
</evidence>
<dbReference type="InterPro" id="IPR009009">
    <property type="entry name" value="RlpA-like_DPBB"/>
</dbReference>
<reference evidence="9 10" key="1">
    <citation type="submission" date="2014-06" db="EMBL/GenBank/DDBJ databases">
        <title>Shewanella sp. YQH10.</title>
        <authorList>
            <person name="Liu Y."/>
            <person name="Zeng R."/>
        </authorList>
    </citation>
    <scope>NUCLEOTIDE SEQUENCE [LARGE SCALE GENOMIC DNA]</scope>
    <source>
        <strain evidence="9 10">YQH10</strain>
    </source>
</reference>
<dbReference type="STRING" id="1515746.HR45_16615"/>
<dbReference type="InterPro" id="IPR034718">
    <property type="entry name" value="RlpA"/>
</dbReference>
<evidence type="ECO:0000256" key="4">
    <source>
        <dbReference type="HAMAP-Rule" id="MF_02071"/>
    </source>
</evidence>
<dbReference type="EC" id="4.2.2.-" evidence="4"/>
<keyword evidence="4" id="KW-0472">Membrane</keyword>
<evidence type="ECO:0000256" key="3">
    <source>
        <dbReference type="ARBA" id="ARBA00023316"/>
    </source>
</evidence>
<evidence type="ECO:0000256" key="7">
    <source>
        <dbReference type="SAM" id="SignalP"/>
    </source>
</evidence>
<sequence>MLRNSLYSVLAALLLAGCATKAPQQKESSGRYSMQQDKAPVEAPDLSHVQDAEPKYEPYSKQGNKDYQVWGESYQVMPEAAGYSETGTASWYGMKFHGHLTSNGETYDMYAMSGAHKTLPLPSYVRVTNLNNNKSVVVRINDRGPFHSSRIIDVSYAAAYKLGMLATGTAPVKLEVIMMDSPAKRAIDEASKATTANSNAITFYIQVFASSSKQKVQQLAQQFESQFSLNSRISEEQNIFKLQLGPMSNEDIAGKMLDTIRSQGYAKSFLIREE</sequence>
<feature type="signal peptide" evidence="7">
    <location>
        <begin position="1"/>
        <end position="21"/>
    </location>
</feature>
<comment type="function">
    <text evidence="4">Lytic transglycosylase with a strong preference for naked glycan strands that lack stem peptides.</text>
</comment>
<feature type="region of interest" description="Disordered" evidence="6">
    <location>
        <begin position="26"/>
        <end position="61"/>
    </location>
</feature>
<dbReference type="HAMAP" id="MF_02071">
    <property type="entry name" value="RlpA"/>
    <property type="match status" value="1"/>
</dbReference>
<dbReference type="Gene3D" id="3.30.70.1070">
    <property type="entry name" value="Sporulation related repeat"/>
    <property type="match status" value="1"/>
</dbReference>
<dbReference type="Pfam" id="PF03330">
    <property type="entry name" value="DPBB_1"/>
    <property type="match status" value="1"/>
</dbReference>
<proteinExistence type="inferred from homology"/>
<dbReference type="PROSITE" id="PS51257">
    <property type="entry name" value="PROKAR_LIPOPROTEIN"/>
    <property type="match status" value="1"/>
</dbReference>
<dbReference type="PANTHER" id="PTHR34183">
    <property type="entry name" value="ENDOLYTIC PEPTIDOGLYCAN TRANSGLYCOSYLASE RLPA"/>
    <property type="match status" value="1"/>
</dbReference>
<dbReference type="eggNOG" id="COG0797">
    <property type="taxonomic scope" value="Bacteria"/>
</dbReference>
<dbReference type="CDD" id="cd22268">
    <property type="entry name" value="DPBB_RlpA-like"/>
    <property type="match status" value="1"/>
</dbReference>
<dbReference type="OrthoDB" id="9779128at2"/>
<dbReference type="SUPFAM" id="SSF50685">
    <property type="entry name" value="Barwin-like endoglucanases"/>
    <property type="match status" value="1"/>
</dbReference>
<dbReference type="Gene3D" id="2.40.40.10">
    <property type="entry name" value="RlpA-like domain"/>
    <property type="match status" value="1"/>
</dbReference>
<dbReference type="InterPro" id="IPR036908">
    <property type="entry name" value="RlpA-like_sf"/>
</dbReference>
<dbReference type="FunFam" id="2.40.40.10:FF:000003">
    <property type="entry name" value="Endolytic peptidoglycan transglycosylase RlpA"/>
    <property type="match status" value="1"/>
</dbReference>
<keyword evidence="3 4" id="KW-0961">Cell wall biogenesis/degradation</keyword>
<dbReference type="GO" id="GO:0071555">
    <property type="term" value="P:cell wall organization"/>
    <property type="evidence" value="ECO:0007669"/>
    <property type="project" value="UniProtKB-KW"/>
</dbReference>
<dbReference type="GO" id="GO:0042834">
    <property type="term" value="F:peptidoglycan binding"/>
    <property type="evidence" value="ECO:0007669"/>
    <property type="project" value="InterPro"/>
</dbReference>
<feature type="chain" id="PRO_5009982780" description="Endolytic peptidoglycan transglycosylase RlpA" evidence="7">
    <location>
        <begin position="22"/>
        <end position="274"/>
    </location>
</feature>
<dbReference type="NCBIfam" id="TIGR00413">
    <property type="entry name" value="rlpA"/>
    <property type="match status" value="1"/>
</dbReference>
<dbReference type="GO" id="GO:0000270">
    <property type="term" value="P:peptidoglycan metabolic process"/>
    <property type="evidence" value="ECO:0007669"/>
    <property type="project" value="UniProtKB-UniRule"/>
</dbReference>
<dbReference type="GO" id="GO:0005886">
    <property type="term" value="C:plasma membrane"/>
    <property type="evidence" value="ECO:0007669"/>
    <property type="project" value="UniProtKB-SubCell"/>
</dbReference>
<dbReference type="InterPro" id="IPR007730">
    <property type="entry name" value="SPOR-like_dom"/>
</dbReference>
<keyword evidence="4" id="KW-1003">Cell membrane</keyword>
<dbReference type="RefSeq" id="WP_037445055.1">
    <property type="nucleotide sequence ID" value="NZ_JPEO01000018.1"/>
</dbReference>
<keyword evidence="1 7" id="KW-0732">Signal</keyword>
<gene>
    <name evidence="4" type="primary">rlpA</name>
    <name evidence="9" type="ORF">HR45_16615</name>
</gene>
<name>A0A094LMU4_9GAMM</name>
<dbReference type="PROSITE" id="PS51724">
    <property type="entry name" value="SPOR"/>
    <property type="match status" value="1"/>
</dbReference>
<dbReference type="Proteomes" id="UP000029264">
    <property type="component" value="Unassembled WGS sequence"/>
</dbReference>
<dbReference type="InterPro" id="IPR036680">
    <property type="entry name" value="SPOR-like_sf"/>
</dbReference>
<dbReference type="AlphaFoldDB" id="A0A094LMU4"/>
<feature type="compositionally biased region" description="Basic and acidic residues" evidence="6">
    <location>
        <begin position="48"/>
        <end position="58"/>
    </location>
</feature>
<dbReference type="GO" id="GO:0008932">
    <property type="term" value="F:lytic endotransglycosylase activity"/>
    <property type="evidence" value="ECO:0007669"/>
    <property type="project" value="UniProtKB-UniRule"/>
</dbReference>
<dbReference type="PANTHER" id="PTHR34183:SF1">
    <property type="entry name" value="ENDOLYTIC PEPTIDOGLYCAN TRANSGLYCOSYLASE RLPA"/>
    <property type="match status" value="1"/>
</dbReference>